<evidence type="ECO:0000313" key="2">
    <source>
        <dbReference type="EMBL" id="ABD68288.1"/>
    </source>
</evidence>
<dbReference type="OrthoDB" id="9151668at2"/>
<dbReference type="SUPFAM" id="SSF54523">
    <property type="entry name" value="Pili subunits"/>
    <property type="match status" value="1"/>
</dbReference>
<dbReference type="EMBL" id="CP000267">
    <property type="protein sequence ID" value="ABD68288.1"/>
    <property type="molecule type" value="Genomic_DNA"/>
</dbReference>
<dbReference type="STRING" id="338969.Rfer_0537"/>
<dbReference type="InterPro" id="IPR045584">
    <property type="entry name" value="Pilin-like"/>
</dbReference>
<evidence type="ECO:0000256" key="1">
    <source>
        <dbReference type="SAM" id="Phobius"/>
    </source>
</evidence>
<keyword evidence="1" id="KW-0812">Transmembrane</keyword>
<dbReference type="Proteomes" id="UP000008332">
    <property type="component" value="Chromosome"/>
</dbReference>
<protein>
    <submittedName>
        <fullName evidence="2">Methylation</fullName>
    </submittedName>
</protein>
<accession>Q221L5</accession>
<dbReference type="HOGENOM" id="CLU_086053_0_0_4"/>
<gene>
    <name evidence="2" type="ordered locus">Rfer_0537</name>
</gene>
<name>Q221L5_ALBFT</name>
<dbReference type="NCBIfam" id="TIGR02532">
    <property type="entry name" value="IV_pilin_GFxxxE"/>
    <property type="match status" value="1"/>
</dbReference>
<keyword evidence="1" id="KW-1133">Transmembrane helix</keyword>
<sequence length="226" mass="24673">MTHPGLPRLRVKGFTLIELLVAISLMALMAALSWRGLDGMTRAQTQMRRHSDDVLTLQAGLAQWGADLDALATQPNTPSLDWDGRALRLLRASTAMPGEGLRVVAWSRRTIDGAGQWLRWQSPPLTTRAQLQLAWQQAALWGQNPSDEARTREVRVAALDQWQIFYFRDNAWSNPLSSAGASGAAQAATAALIPDGVRLELTLSAGQAISGRVTRDWVRPTLGSGK</sequence>
<dbReference type="PROSITE" id="PS00409">
    <property type="entry name" value="PROKAR_NTER_METHYL"/>
    <property type="match status" value="1"/>
</dbReference>
<dbReference type="RefSeq" id="WP_011462861.1">
    <property type="nucleotide sequence ID" value="NC_007908.1"/>
</dbReference>
<feature type="transmembrane region" description="Helical" evidence="1">
    <location>
        <begin position="14"/>
        <end position="34"/>
    </location>
</feature>
<proteinExistence type="predicted"/>
<keyword evidence="3" id="KW-1185">Reference proteome</keyword>
<dbReference type="KEGG" id="rfr:Rfer_0537"/>
<dbReference type="InterPro" id="IPR012902">
    <property type="entry name" value="N_methyl_site"/>
</dbReference>
<dbReference type="eggNOG" id="COG2165">
    <property type="taxonomic scope" value="Bacteria"/>
</dbReference>
<reference evidence="3" key="1">
    <citation type="submission" date="2006-02" db="EMBL/GenBank/DDBJ databases">
        <title>Complete sequence of chromosome of Rhodoferax ferrireducens DSM 15236.</title>
        <authorList>
            <person name="Copeland A."/>
            <person name="Lucas S."/>
            <person name="Lapidus A."/>
            <person name="Barry K."/>
            <person name="Detter J.C."/>
            <person name="Glavina del Rio T."/>
            <person name="Hammon N."/>
            <person name="Israni S."/>
            <person name="Pitluck S."/>
            <person name="Brettin T."/>
            <person name="Bruce D."/>
            <person name="Han C."/>
            <person name="Tapia R."/>
            <person name="Gilna P."/>
            <person name="Kiss H."/>
            <person name="Schmutz J."/>
            <person name="Larimer F."/>
            <person name="Land M."/>
            <person name="Kyrpides N."/>
            <person name="Ivanova N."/>
            <person name="Richardson P."/>
        </authorList>
    </citation>
    <scope>NUCLEOTIDE SEQUENCE [LARGE SCALE GENOMIC DNA]</scope>
    <source>
        <strain evidence="3">ATCC BAA-621 / DSM 15236 / T118</strain>
    </source>
</reference>
<keyword evidence="1" id="KW-0472">Membrane</keyword>
<dbReference type="AlphaFoldDB" id="Q221L5"/>
<organism evidence="2 3">
    <name type="scientific">Albidiferax ferrireducens (strain ATCC BAA-621 / DSM 15236 / T118)</name>
    <name type="common">Rhodoferax ferrireducens</name>
    <dbReference type="NCBI Taxonomy" id="338969"/>
    <lineage>
        <taxon>Bacteria</taxon>
        <taxon>Pseudomonadati</taxon>
        <taxon>Pseudomonadota</taxon>
        <taxon>Betaproteobacteria</taxon>
        <taxon>Burkholderiales</taxon>
        <taxon>Comamonadaceae</taxon>
        <taxon>Rhodoferax</taxon>
    </lineage>
</organism>
<dbReference type="Pfam" id="PF07963">
    <property type="entry name" value="N_methyl"/>
    <property type="match status" value="1"/>
</dbReference>
<evidence type="ECO:0000313" key="3">
    <source>
        <dbReference type="Proteomes" id="UP000008332"/>
    </source>
</evidence>